<dbReference type="NCBIfam" id="TIGR01469">
    <property type="entry name" value="cobA_cysG_Cterm"/>
    <property type="match status" value="1"/>
</dbReference>
<dbReference type="NCBIfam" id="NF004790">
    <property type="entry name" value="PRK06136.1"/>
    <property type="match status" value="1"/>
</dbReference>
<dbReference type="InterPro" id="IPR000878">
    <property type="entry name" value="4pyrrol_Mease"/>
</dbReference>
<dbReference type="PANTHER" id="PTHR45790:SF3">
    <property type="entry name" value="S-ADENOSYL-L-METHIONINE-DEPENDENT UROPORPHYRINOGEN III METHYLTRANSFERASE, CHLOROPLASTIC"/>
    <property type="match status" value="1"/>
</dbReference>
<dbReference type="InterPro" id="IPR035996">
    <property type="entry name" value="4pyrrol_Methylase_sf"/>
</dbReference>
<comment type="catalytic activity">
    <reaction evidence="13">
        <text>precorrin-2 + NAD(+) = sirohydrochlorin + NADH + 2 H(+)</text>
        <dbReference type="Rhea" id="RHEA:15613"/>
        <dbReference type="ChEBI" id="CHEBI:15378"/>
        <dbReference type="ChEBI" id="CHEBI:57540"/>
        <dbReference type="ChEBI" id="CHEBI:57945"/>
        <dbReference type="ChEBI" id="CHEBI:58351"/>
        <dbReference type="ChEBI" id="CHEBI:58827"/>
        <dbReference type="EC" id="1.3.1.76"/>
    </reaction>
</comment>
<keyword evidence="3" id="KW-0169">Cobalamin biosynthesis</keyword>
<evidence type="ECO:0000256" key="6">
    <source>
        <dbReference type="ARBA" id="ARBA00022691"/>
    </source>
</evidence>
<dbReference type="eggNOG" id="COG1648">
    <property type="taxonomic scope" value="Bacteria"/>
</dbReference>
<dbReference type="HOGENOM" id="CLU_011276_2_1_5"/>
<dbReference type="Gene3D" id="3.30.160.110">
    <property type="entry name" value="Siroheme synthase, domain 2"/>
    <property type="match status" value="1"/>
</dbReference>
<gene>
    <name evidence="18" type="ordered locus">Msil_3024</name>
</gene>
<evidence type="ECO:0000256" key="1">
    <source>
        <dbReference type="ARBA" id="ARBA00005010"/>
    </source>
</evidence>
<feature type="domain" description="Siroheme synthase central" evidence="17">
    <location>
        <begin position="156"/>
        <end position="183"/>
    </location>
</feature>
<evidence type="ECO:0000256" key="14">
    <source>
        <dbReference type="PIRSR" id="PIRSR036426-1"/>
    </source>
</evidence>
<dbReference type="InterPro" id="IPR050161">
    <property type="entry name" value="Siro_Cobalamin_biosynth"/>
</dbReference>
<feature type="active site" description="Proton acceptor" evidence="14">
    <location>
        <position position="285"/>
    </location>
</feature>
<dbReference type="PIRSF" id="PIRSF036426">
    <property type="entry name" value="Sirohaem_synth"/>
    <property type="match status" value="1"/>
</dbReference>
<evidence type="ECO:0000256" key="3">
    <source>
        <dbReference type="ARBA" id="ARBA00022573"/>
    </source>
</evidence>
<proteinExistence type="inferred from homology"/>
<evidence type="ECO:0000256" key="15">
    <source>
        <dbReference type="SAM" id="MobiDB-lite"/>
    </source>
</evidence>
<evidence type="ECO:0000256" key="13">
    <source>
        <dbReference type="ARBA" id="ARBA00047561"/>
    </source>
</evidence>
<organism evidence="18 19">
    <name type="scientific">Methylocella silvestris (strain DSM 15510 / CIP 108128 / LMG 27833 / NCIMB 13906 / BL2)</name>
    <dbReference type="NCBI Taxonomy" id="395965"/>
    <lineage>
        <taxon>Bacteria</taxon>
        <taxon>Pseudomonadati</taxon>
        <taxon>Pseudomonadota</taxon>
        <taxon>Alphaproteobacteria</taxon>
        <taxon>Hyphomicrobiales</taxon>
        <taxon>Beijerinckiaceae</taxon>
        <taxon>Methylocella</taxon>
    </lineage>
</organism>
<evidence type="ECO:0000256" key="4">
    <source>
        <dbReference type="ARBA" id="ARBA00022603"/>
    </source>
</evidence>
<keyword evidence="6" id="KW-0949">S-adenosyl-L-methionine</keyword>
<evidence type="ECO:0000256" key="11">
    <source>
        <dbReference type="ARBA" id="ARBA00023268"/>
    </source>
</evidence>
<dbReference type="SUPFAM" id="SSF75615">
    <property type="entry name" value="Siroheme synthase middle domains-like"/>
    <property type="match status" value="1"/>
</dbReference>
<evidence type="ECO:0000256" key="12">
    <source>
        <dbReference type="ARBA" id="ARBA00025705"/>
    </source>
</evidence>
<dbReference type="PROSITE" id="PS00839">
    <property type="entry name" value="SUMT_1"/>
    <property type="match status" value="1"/>
</dbReference>
<dbReference type="FunFam" id="3.40.1010.10:FF:000001">
    <property type="entry name" value="Siroheme synthase"/>
    <property type="match status" value="1"/>
</dbReference>
<evidence type="ECO:0000313" key="19">
    <source>
        <dbReference type="Proteomes" id="UP000002257"/>
    </source>
</evidence>
<dbReference type="NCBIfam" id="TIGR01470">
    <property type="entry name" value="cysG_Nterm"/>
    <property type="match status" value="1"/>
</dbReference>
<dbReference type="eggNOG" id="COG0007">
    <property type="taxonomic scope" value="Bacteria"/>
</dbReference>
<dbReference type="InterPro" id="IPR036291">
    <property type="entry name" value="NAD(P)-bd_dom_sf"/>
</dbReference>
<evidence type="ECO:0000313" key="18">
    <source>
        <dbReference type="EMBL" id="ACK51934.1"/>
    </source>
</evidence>
<evidence type="ECO:0000256" key="5">
    <source>
        <dbReference type="ARBA" id="ARBA00022679"/>
    </source>
</evidence>
<keyword evidence="8" id="KW-0520">NAD</keyword>
<sequence>MRNRRSKDVSSEDYDESVAMNRTSAAPEPGRPIMTGLASLPVFFNVRGRRVVIAGGSEAALWKAELVQAAGASVVVFAAAPCDGLAELERRGASVALVRRRFEPGDLDGAVLALADCDIAEEAEQFHAAARARGVPANVIDKPAASDFQFGAIVDRSPLVIAISTDGASPILGQALRGRIEAMLPAAIRLWAGAAKSWRAPLKALELAPKLRRRFWELFNERALTASAVPPGPDEFKSLLAEATAEGPRAAKGSIALVGAGPGDPELLTLKALRLLQAADVVLYDDLVAPEILDMGRREATKIPVGKRGYRPSCKQDDIIDLMIKLAAEGKRVVRLKGGDPMIFGRASEELAALHAAGIATSVTPGVTAALGAAASLQLSLTERVRARRLQFITAHAHDGRLPEDIDWRALADPCASSVIYMGARTLNSLVERLAAHGADPSTPALLVERATCPDERVIRGTLASLPAKAAALSPSGPCLILIGAVFAGGVEAEQIREAADIAIA</sequence>
<keyword evidence="5 18" id="KW-0808">Transferase</keyword>
<dbReference type="SUPFAM" id="SSF53790">
    <property type="entry name" value="Tetrapyrrole methylase"/>
    <property type="match status" value="1"/>
</dbReference>
<dbReference type="SUPFAM" id="SSF51735">
    <property type="entry name" value="NAD(P)-binding Rossmann-fold domains"/>
    <property type="match status" value="1"/>
</dbReference>
<keyword evidence="4 18" id="KW-0489">Methyltransferase</keyword>
<dbReference type="InterPro" id="IPR006367">
    <property type="entry name" value="Sirohaem_synthase_N"/>
</dbReference>
<feature type="region of interest" description="Disordered" evidence="15">
    <location>
        <begin position="1"/>
        <end position="30"/>
    </location>
</feature>
<dbReference type="Pfam" id="PF00590">
    <property type="entry name" value="TP_methylase"/>
    <property type="match status" value="1"/>
</dbReference>
<keyword evidence="10" id="KW-0627">Porphyrin biosynthesis</keyword>
<accession>B8EKQ6</accession>
<dbReference type="UniPathway" id="UPA00262">
    <property type="reaction ID" value="UER00211"/>
</dbReference>
<keyword evidence="9" id="KW-0456">Lyase</keyword>
<dbReference type="GO" id="GO:0019354">
    <property type="term" value="P:siroheme biosynthetic process"/>
    <property type="evidence" value="ECO:0007669"/>
    <property type="project" value="UniProtKB-UniPathway"/>
</dbReference>
<dbReference type="AlphaFoldDB" id="B8EKQ6"/>
<keyword evidence="19" id="KW-1185">Reference proteome</keyword>
<dbReference type="CDD" id="cd11642">
    <property type="entry name" value="SUMT"/>
    <property type="match status" value="1"/>
</dbReference>
<comment type="pathway">
    <text evidence="1">Porphyrin-containing compound metabolism; siroheme biosynthesis; sirohydrochlorin from precorrin-2: step 1/1.</text>
</comment>
<dbReference type="KEGG" id="msl:Msil_3024"/>
<dbReference type="GO" id="GO:0043115">
    <property type="term" value="F:precorrin-2 dehydrogenase activity"/>
    <property type="evidence" value="ECO:0007669"/>
    <property type="project" value="UniProtKB-EC"/>
</dbReference>
<dbReference type="GO" id="GO:0051287">
    <property type="term" value="F:NAD binding"/>
    <property type="evidence" value="ECO:0007669"/>
    <property type="project" value="InterPro"/>
</dbReference>
<feature type="active site" description="Proton donor" evidence="14">
    <location>
        <position position="307"/>
    </location>
</feature>
<dbReference type="InterPro" id="IPR014777">
    <property type="entry name" value="4pyrrole_Mease_sub1"/>
</dbReference>
<name>B8EKQ6_METSB</name>
<dbReference type="Pfam" id="PF14824">
    <property type="entry name" value="Sirohm_synth_M"/>
    <property type="match status" value="1"/>
</dbReference>
<comment type="similarity">
    <text evidence="2">Belongs to the precorrin methyltransferase family.</text>
</comment>
<dbReference type="InterPro" id="IPR028281">
    <property type="entry name" value="Sirohaem_synthase_central"/>
</dbReference>
<protein>
    <submittedName>
        <fullName evidence="18">Uroporphyrin-III C-methyltransferase</fullName>
    </submittedName>
</protein>
<dbReference type="NCBIfam" id="NF007922">
    <property type="entry name" value="PRK10637.1"/>
    <property type="match status" value="1"/>
</dbReference>
<dbReference type="InterPro" id="IPR003043">
    <property type="entry name" value="Uropor_MeTrfase_CS"/>
</dbReference>
<evidence type="ECO:0000256" key="10">
    <source>
        <dbReference type="ARBA" id="ARBA00023244"/>
    </source>
</evidence>
<reference evidence="18 19" key="1">
    <citation type="journal article" date="2010" name="J. Bacteriol.">
        <title>Complete genome sequence of the aerobic facultative methanotroph Methylocella silvestris BL2.</title>
        <authorList>
            <person name="Chen Y."/>
            <person name="Crombie A."/>
            <person name="Rahman M.T."/>
            <person name="Dedysh S.N."/>
            <person name="Liesack W."/>
            <person name="Stott M.B."/>
            <person name="Alam M."/>
            <person name="Theisen A.R."/>
            <person name="Murrell J.C."/>
            <person name="Dunfield P.F."/>
        </authorList>
    </citation>
    <scope>NUCLEOTIDE SEQUENCE [LARGE SCALE GENOMIC DNA]</scope>
    <source>
        <strain evidence="19">DSM 15510 / CIP 108128 / LMG 27833 / NCIMB 13906 / BL2</strain>
    </source>
</reference>
<dbReference type="STRING" id="395965.Msil_3024"/>
<evidence type="ECO:0000256" key="7">
    <source>
        <dbReference type="ARBA" id="ARBA00023002"/>
    </source>
</evidence>
<feature type="compositionally biased region" description="Basic and acidic residues" evidence="15">
    <location>
        <begin position="1"/>
        <end position="10"/>
    </location>
</feature>
<dbReference type="GO" id="GO:0004851">
    <property type="term" value="F:uroporphyrin-III C-methyltransferase activity"/>
    <property type="evidence" value="ECO:0007669"/>
    <property type="project" value="InterPro"/>
</dbReference>
<dbReference type="InterPro" id="IPR006366">
    <property type="entry name" value="CobA/CysG_C"/>
</dbReference>
<dbReference type="Gene3D" id="3.40.50.720">
    <property type="entry name" value="NAD(P)-binding Rossmann-like Domain"/>
    <property type="match status" value="1"/>
</dbReference>
<keyword evidence="11" id="KW-0511">Multifunctional enzyme</keyword>
<evidence type="ECO:0000256" key="2">
    <source>
        <dbReference type="ARBA" id="ARBA00005879"/>
    </source>
</evidence>
<comment type="pathway">
    <text evidence="12">Porphyrin-containing compound metabolism; siroheme biosynthesis; precorrin-2 from uroporphyrinogen III: step 1/1.</text>
</comment>
<dbReference type="Pfam" id="PF13241">
    <property type="entry name" value="NAD_binding_7"/>
    <property type="match status" value="1"/>
</dbReference>
<evidence type="ECO:0000256" key="9">
    <source>
        <dbReference type="ARBA" id="ARBA00023239"/>
    </source>
</evidence>
<evidence type="ECO:0000259" key="17">
    <source>
        <dbReference type="Pfam" id="PF14824"/>
    </source>
</evidence>
<dbReference type="GO" id="GO:0051266">
    <property type="term" value="F:sirohydrochlorin ferrochelatase activity"/>
    <property type="evidence" value="ECO:0007669"/>
    <property type="project" value="InterPro"/>
</dbReference>
<keyword evidence="7" id="KW-0560">Oxidoreductase</keyword>
<dbReference type="Gene3D" id="3.30.950.10">
    <property type="entry name" value="Methyltransferase, Cobalt-precorrin-4 Transmethylase, Domain 2"/>
    <property type="match status" value="1"/>
</dbReference>
<dbReference type="GO" id="GO:0009236">
    <property type="term" value="P:cobalamin biosynthetic process"/>
    <property type="evidence" value="ECO:0007669"/>
    <property type="project" value="UniProtKB-KW"/>
</dbReference>
<feature type="domain" description="Tetrapyrrole methylase" evidence="16">
    <location>
        <begin position="255"/>
        <end position="466"/>
    </location>
</feature>
<dbReference type="Proteomes" id="UP000002257">
    <property type="component" value="Chromosome"/>
</dbReference>
<dbReference type="GO" id="GO:0032259">
    <property type="term" value="P:methylation"/>
    <property type="evidence" value="ECO:0007669"/>
    <property type="project" value="UniProtKB-KW"/>
</dbReference>
<dbReference type="Gene3D" id="3.40.1010.10">
    <property type="entry name" value="Cobalt-precorrin-4 Transmethylase, Domain 1"/>
    <property type="match status" value="1"/>
</dbReference>
<evidence type="ECO:0000259" key="16">
    <source>
        <dbReference type="Pfam" id="PF00590"/>
    </source>
</evidence>
<dbReference type="InterPro" id="IPR014776">
    <property type="entry name" value="4pyrrole_Mease_sub2"/>
</dbReference>
<evidence type="ECO:0000256" key="8">
    <source>
        <dbReference type="ARBA" id="ARBA00023027"/>
    </source>
</evidence>
<dbReference type="InterPro" id="IPR012409">
    <property type="entry name" value="Sirohaem_synth"/>
</dbReference>
<dbReference type="EMBL" id="CP001280">
    <property type="protein sequence ID" value="ACK51934.1"/>
    <property type="molecule type" value="Genomic_DNA"/>
</dbReference>
<dbReference type="PANTHER" id="PTHR45790">
    <property type="entry name" value="SIROHEME SYNTHASE-RELATED"/>
    <property type="match status" value="1"/>
</dbReference>